<organism evidence="2 3">
    <name type="scientific">Puccinia sorghi</name>
    <dbReference type="NCBI Taxonomy" id="27349"/>
    <lineage>
        <taxon>Eukaryota</taxon>
        <taxon>Fungi</taxon>
        <taxon>Dikarya</taxon>
        <taxon>Basidiomycota</taxon>
        <taxon>Pucciniomycotina</taxon>
        <taxon>Pucciniomycetes</taxon>
        <taxon>Pucciniales</taxon>
        <taxon>Pucciniaceae</taxon>
        <taxon>Puccinia</taxon>
    </lineage>
</organism>
<reference evidence="2 3" key="1">
    <citation type="submission" date="2015-08" db="EMBL/GenBank/DDBJ databases">
        <title>Next Generation Sequencing and Analysis of the Genome of Puccinia sorghi L Schw, the Causal Agent of Maize Common Rust.</title>
        <authorList>
            <person name="Rochi L."/>
            <person name="Burguener G."/>
            <person name="Darino M."/>
            <person name="Turjanski A."/>
            <person name="Kreff E."/>
            <person name="Dieguez M.J."/>
            <person name="Sacco F."/>
        </authorList>
    </citation>
    <scope>NUCLEOTIDE SEQUENCE [LARGE SCALE GENOMIC DNA]</scope>
    <source>
        <strain evidence="2 3">RO10H11247</strain>
    </source>
</reference>
<dbReference type="VEuPathDB" id="FungiDB:VP01_8712g2"/>
<proteinExistence type="predicted"/>
<dbReference type="Proteomes" id="UP000037035">
    <property type="component" value="Unassembled WGS sequence"/>
</dbReference>
<gene>
    <name evidence="2" type="ORF">VP01_8712g2</name>
</gene>
<feature type="region of interest" description="Disordered" evidence="1">
    <location>
        <begin position="1"/>
        <end position="32"/>
    </location>
</feature>
<name>A0A0L6UAU7_9BASI</name>
<evidence type="ECO:0000313" key="2">
    <source>
        <dbReference type="EMBL" id="KNZ44900.1"/>
    </source>
</evidence>
<evidence type="ECO:0000256" key="1">
    <source>
        <dbReference type="SAM" id="MobiDB-lite"/>
    </source>
</evidence>
<protein>
    <submittedName>
        <fullName evidence="2">Uncharacterized protein</fullName>
    </submittedName>
</protein>
<accession>A0A0L6UAU7</accession>
<feature type="non-terminal residue" evidence="2">
    <location>
        <position position="1"/>
    </location>
</feature>
<dbReference type="AlphaFoldDB" id="A0A0L6UAU7"/>
<comment type="caution">
    <text evidence="2">The sequence shown here is derived from an EMBL/GenBank/DDBJ whole genome shotgun (WGS) entry which is preliminary data.</text>
</comment>
<sequence>WSQNQPRGTPNSCNATSTTQDPMEIEDASQSSVVIDTTPTGCKSSKLFWTAELERAALELFVQAVCNVKSSDDGFQT</sequence>
<evidence type="ECO:0000313" key="3">
    <source>
        <dbReference type="Proteomes" id="UP000037035"/>
    </source>
</evidence>
<dbReference type="EMBL" id="LAVV01014285">
    <property type="protein sequence ID" value="KNZ44900.1"/>
    <property type="molecule type" value="Genomic_DNA"/>
</dbReference>
<feature type="compositionally biased region" description="Polar residues" evidence="1">
    <location>
        <begin position="1"/>
        <end position="21"/>
    </location>
</feature>
<keyword evidence="3" id="KW-1185">Reference proteome</keyword>